<sequence length="552" mass="63090">MSTITLTRESHKNPAKFRIKHQDELDILGPNRKDRFAINEDLPTITTTSKIAIIGAGFGGMAGAIKTMNKYDEHDIQIFERHDNFGGTWYANTYPGCASDIPAFWYSFSFALTSNWSRIQPPQYEMEEYLLRIAEQYKLKEKTRFQTEINKVEWDDVSGEWTLFAHDVKTGQRILHKSKLLLACQGGLVHPIHFDAKGLENFKGHYMHSALWDHSVDFKGKKVVVIGNGCSANQTVPALLNNPDYSVGSLTQISRSKHYIMSPLPKMIYTLYRLFSLNYFTMYFFRLMFIIFSESRVPLFKGEGIISNYVRKVTTEASVSYIKEVAPEKYHDKLIPDYKIGCKRLIFDYSYVPSLNDPRIDIKTEGVARVVEDGVILESGEHIEADIIVACTGYNFTKSYFNFEILGRNGTSITQLWKDEGPTAYRTLLVKQAPNLWTIGGCNSATGHASVVMALENGIDYFLKTAKPVIEGKSKSVRVTDGAYDNWFTTIQSELRKSVFGSPFGGCVSWYTVSKVNSTVYPWSQLNYWWKTHFPNYSDLIYEPFAENKKRR</sequence>
<evidence type="ECO:0000256" key="7">
    <source>
        <dbReference type="ARBA" id="ARBA00023033"/>
    </source>
</evidence>
<evidence type="ECO:0000256" key="3">
    <source>
        <dbReference type="ARBA" id="ARBA00022630"/>
    </source>
</evidence>
<dbReference type="Gene3D" id="3.50.50.60">
    <property type="entry name" value="FAD/NAD(P)-binding domain"/>
    <property type="match status" value="2"/>
</dbReference>
<dbReference type="GO" id="GO:0050660">
    <property type="term" value="F:flavin adenine dinucleotide binding"/>
    <property type="evidence" value="ECO:0007669"/>
    <property type="project" value="InterPro"/>
</dbReference>
<evidence type="ECO:0000256" key="2">
    <source>
        <dbReference type="ARBA" id="ARBA00010139"/>
    </source>
</evidence>
<evidence type="ECO:0000313" key="9">
    <source>
        <dbReference type="Proteomes" id="UP000536275"/>
    </source>
</evidence>
<keyword evidence="6" id="KW-0560">Oxidoreductase</keyword>
<organism evidence="8 9">
    <name type="scientific">Candida albicans</name>
    <name type="common">Yeast</name>
    <dbReference type="NCBI Taxonomy" id="5476"/>
    <lineage>
        <taxon>Eukaryota</taxon>
        <taxon>Fungi</taxon>
        <taxon>Dikarya</taxon>
        <taxon>Ascomycota</taxon>
        <taxon>Saccharomycotina</taxon>
        <taxon>Pichiomycetes</taxon>
        <taxon>Debaryomycetaceae</taxon>
        <taxon>Candida/Lodderomyces clade</taxon>
        <taxon>Candida</taxon>
    </lineage>
</organism>
<reference evidence="8 9" key="1">
    <citation type="submission" date="2020-03" db="EMBL/GenBank/DDBJ databases">
        <title>FDA dAtabase for Regulatory Grade micrObial Sequences (FDA-ARGOS): Supporting development and validation of Infectious Disease Dx tests.</title>
        <authorList>
            <person name="Campos J."/>
            <person name="Goldberg B."/>
            <person name="Tallon L."/>
            <person name="Sadzewicz L."/>
            <person name="Vavikolanu K."/>
            <person name="Mehta A."/>
            <person name="Aluvathingal J."/>
            <person name="Nadendla S."/>
            <person name="Nandy P."/>
            <person name="Geyer C."/>
            <person name="Yan Y."/>
            <person name="Sichtig H."/>
        </authorList>
    </citation>
    <scope>NUCLEOTIDE SEQUENCE [LARGE SCALE GENOMIC DNA]</scope>
    <source>
        <strain evidence="8 9">FDAARGOS_656</strain>
    </source>
</reference>
<dbReference type="Pfam" id="PF00743">
    <property type="entry name" value="FMO-like"/>
    <property type="match status" value="1"/>
</dbReference>
<dbReference type="InterPro" id="IPR036188">
    <property type="entry name" value="FAD/NAD-bd_sf"/>
</dbReference>
<keyword evidence="3" id="KW-0285">Flavoprotein</keyword>
<name>A0A8H6BV28_CANAX</name>
<proteinExistence type="inferred from homology"/>
<dbReference type="InterPro" id="IPR051209">
    <property type="entry name" value="FAD-bind_Monooxygenase_sf"/>
</dbReference>
<dbReference type="FunFam" id="3.50.50.60:FF:000214">
    <property type="entry name" value="PROBABLE MONOOXYGENASE"/>
    <property type="match status" value="1"/>
</dbReference>
<comment type="caution">
    <text evidence="8">The sequence shown here is derived from an EMBL/GenBank/DDBJ whole genome shotgun (WGS) entry which is preliminary data.</text>
</comment>
<dbReference type="PANTHER" id="PTHR42877:SF5">
    <property type="entry name" value="L-ORNITHINE N(5)-MONOOXYGENASE-RELATED"/>
    <property type="match status" value="1"/>
</dbReference>
<evidence type="ECO:0000256" key="4">
    <source>
        <dbReference type="ARBA" id="ARBA00022827"/>
    </source>
</evidence>
<keyword evidence="7" id="KW-0503">Monooxygenase</keyword>
<comment type="cofactor">
    <cofactor evidence="1">
        <name>FAD</name>
        <dbReference type="ChEBI" id="CHEBI:57692"/>
    </cofactor>
</comment>
<gene>
    <name evidence="8" type="ORF">FOB64_004954</name>
</gene>
<dbReference type="PANTHER" id="PTHR42877">
    <property type="entry name" value="L-ORNITHINE N(5)-MONOOXYGENASE-RELATED"/>
    <property type="match status" value="1"/>
</dbReference>
<dbReference type="EMBL" id="JABWAD010000059">
    <property type="protein sequence ID" value="KAF6065187.1"/>
    <property type="molecule type" value="Genomic_DNA"/>
</dbReference>
<dbReference type="Proteomes" id="UP000536275">
    <property type="component" value="Unassembled WGS sequence"/>
</dbReference>
<accession>A0A8H6BV28</accession>
<dbReference type="GO" id="GO:0004499">
    <property type="term" value="F:N,N-dimethylaniline monooxygenase activity"/>
    <property type="evidence" value="ECO:0007669"/>
    <property type="project" value="InterPro"/>
</dbReference>
<keyword evidence="5" id="KW-0521">NADP</keyword>
<dbReference type="GO" id="GO:0050661">
    <property type="term" value="F:NADP binding"/>
    <property type="evidence" value="ECO:0007669"/>
    <property type="project" value="InterPro"/>
</dbReference>
<protein>
    <submittedName>
        <fullName evidence="8">Pyridine nucleotide-disulfide oxidoreductase family protein</fullName>
    </submittedName>
</protein>
<evidence type="ECO:0000256" key="5">
    <source>
        <dbReference type="ARBA" id="ARBA00022857"/>
    </source>
</evidence>
<dbReference type="InterPro" id="IPR020946">
    <property type="entry name" value="Flavin_mOase-like"/>
</dbReference>
<evidence type="ECO:0000313" key="8">
    <source>
        <dbReference type="EMBL" id="KAF6065187.1"/>
    </source>
</evidence>
<evidence type="ECO:0000256" key="6">
    <source>
        <dbReference type="ARBA" id="ARBA00023002"/>
    </source>
</evidence>
<dbReference type="AlphaFoldDB" id="A0A8H6BV28"/>
<comment type="similarity">
    <text evidence="2">Belongs to the FAD-binding monooxygenase family.</text>
</comment>
<keyword evidence="4" id="KW-0274">FAD</keyword>
<dbReference type="SUPFAM" id="SSF51905">
    <property type="entry name" value="FAD/NAD(P)-binding domain"/>
    <property type="match status" value="1"/>
</dbReference>
<evidence type="ECO:0000256" key="1">
    <source>
        <dbReference type="ARBA" id="ARBA00001974"/>
    </source>
</evidence>